<sequence length="247" mass="26520">MGFKVAVAHHFRRPLAAHPVVSWISFILLLSAFILLLLVAISLPIIKPIYLLALQSTQTNQPPSVVASELRFGVWGVCASSALNQATVLLNSDTCYGPKLGYQVPDDIAALVGIDQSVLTIVQQALLFVLVLHPIAAIFSLVGFSISFFLESHAMAIINLIVAILTVIVTSIVLAIDAALVGIARAKLVDLTTLHFTVVPGPGLWMVLVATVLTWLAVITISARACYCCGVRKYEPYVDDDDPSDSD</sequence>
<evidence type="ECO:0000313" key="2">
    <source>
        <dbReference type="Proteomes" id="UP000308600"/>
    </source>
</evidence>
<name>A0ACD3BAM5_9AGAR</name>
<accession>A0ACD3BAM5</accession>
<reference evidence="1 2" key="1">
    <citation type="journal article" date="2019" name="Nat. Ecol. Evol.">
        <title>Megaphylogeny resolves global patterns of mushroom evolution.</title>
        <authorList>
            <person name="Varga T."/>
            <person name="Krizsan K."/>
            <person name="Foldi C."/>
            <person name="Dima B."/>
            <person name="Sanchez-Garcia M."/>
            <person name="Sanchez-Ramirez S."/>
            <person name="Szollosi G.J."/>
            <person name="Szarkandi J.G."/>
            <person name="Papp V."/>
            <person name="Albert L."/>
            <person name="Andreopoulos W."/>
            <person name="Angelini C."/>
            <person name="Antonin V."/>
            <person name="Barry K.W."/>
            <person name="Bougher N.L."/>
            <person name="Buchanan P."/>
            <person name="Buyck B."/>
            <person name="Bense V."/>
            <person name="Catcheside P."/>
            <person name="Chovatia M."/>
            <person name="Cooper J."/>
            <person name="Damon W."/>
            <person name="Desjardin D."/>
            <person name="Finy P."/>
            <person name="Geml J."/>
            <person name="Haridas S."/>
            <person name="Hughes K."/>
            <person name="Justo A."/>
            <person name="Karasinski D."/>
            <person name="Kautmanova I."/>
            <person name="Kiss B."/>
            <person name="Kocsube S."/>
            <person name="Kotiranta H."/>
            <person name="LaButti K.M."/>
            <person name="Lechner B.E."/>
            <person name="Liimatainen K."/>
            <person name="Lipzen A."/>
            <person name="Lukacs Z."/>
            <person name="Mihaltcheva S."/>
            <person name="Morgado L.N."/>
            <person name="Niskanen T."/>
            <person name="Noordeloos M.E."/>
            <person name="Ohm R.A."/>
            <person name="Ortiz-Santana B."/>
            <person name="Ovrebo C."/>
            <person name="Racz N."/>
            <person name="Riley R."/>
            <person name="Savchenko A."/>
            <person name="Shiryaev A."/>
            <person name="Soop K."/>
            <person name="Spirin V."/>
            <person name="Szebenyi C."/>
            <person name="Tomsovsky M."/>
            <person name="Tulloss R.E."/>
            <person name="Uehling J."/>
            <person name="Grigoriev I.V."/>
            <person name="Vagvolgyi C."/>
            <person name="Papp T."/>
            <person name="Martin F.M."/>
            <person name="Miettinen O."/>
            <person name="Hibbett D.S."/>
            <person name="Nagy L.G."/>
        </authorList>
    </citation>
    <scope>NUCLEOTIDE SEQUENCE [LARGE SCALE GENOMIC DNA]</scope>
    <source>
        <strain evidence="1 2">NL-1719</strain>
    </source>
</reference>
<protein>
    <submittedName>
        <fullName evidence="1">Uncharacterized protein</fullName>
    </submittedName>
</protein>
<evidence type="ECO:0000313" key="1">
    <source>
        <dbReference type="EMBL" id="TFK74699.1"/>
    </source>
</evidence>
<proteinExistence type="predicted"/>
<keyword evidence="2" id="KW-1185">Reference proteome</keyword>
<organism evidence="1 2">
    <name type="scientific">Pluteus cervinus</name>
    <dbReference type="NCBI Taxonomy" id="181527"/>
    <lineage>
        <taxon>Eukaryota</taxon>
        <taxon>Fungi</taxon>
        <taxon>Dikarya</taxon>
        <taxon>Basidiomycota</taxon>
        <taxon>Agaricomycotina</taxon>
        <taxon>Agaricomycetes</taxon>
        <taxon>Agaricomycetidae</taxon>
        <taxon>Agaricales</taxon>
        <taxon>Pluteineae</taxon>
        <taxon>Pluteaceae</taxon>
        <taxon>Pluteus</taxon>
    </lineage>
</organism>
<dbReference type="Proteomes" id="UP000308600">
    <property type="component" value="Unassembled WGS sequence"/>
</dbReference>
<gene>
    <name evidence="1" type="ORF">BDN72DRAFT_672874</name>
</gene>
<dbReference type="EMBL" id="ML208267">
    <property type="protein sequence ID" value="TFK74699.1"/>
    <property type="molecule type" value="Genomic_DNA"/>
</dbReference>